<dbReference type="VEuPathDB" id="PiroplasmaDB:BMR1_03g03700"/>
<dbReference type="AlphaFoldDB" id="A0A0K3AS89"/>
<dbReference type="GeneID" id="24425386"/>
<dbReference type="KEGG" id="bmic:BMR1_03g03700"/>
<dbReference type="Pfam" id="PF01612">
    <property type="entry name" value="DNA_pol_A_exo1"/>
    <property type="match status" value="1"/>
</dbReference>
<dbReference type="SUPFAM" id="SSF53098">
    <property type="entry name" value="Ribonuclease H-like"/>
    <property type="match status" value="1"/>
</dbReference>
<keyword evidence="3" id="KW-1185">Reference proteome</keyword>
<proteinExistence type="predicted"/>
<protein>
    <submittedName>
        <fullName evidence="2">Exonuclease, putative</fullName>
    </submittedName>
</protein>
<dbReference type="Proteomes" id="UP000002899">
    <property type="component" value="Chromosome III"/>
</dbReference>
<evidence type="ECO:0000259" key="1">
    <source>
        <dbReference type="Pfam" id="PF01612"/>
    </source>
</evidence>
<feature type="domain" description="3'-5' exonuclease" evidence="1">
    <location>
        <begin position="418"/>
        <end position="541"/>
    </location>
</feature>
<dbReference type="RefSeq" id="XP_012649351.1">
    <property type="nucleotide sequence ID" value="XM_012793897.1"/>
</dbReference>
<keyword evidence="2" id="KW-0269">Exonuclease</keyword>
<dbReference type="GO" id="GO:0008408">
    <property type="term" value="F:3'-5' exonuclease activity"/>
    <property type="evidence" value="ECO:0007669"/>
    <property type="project" value="InterPro"/>
</dbReference>
<keyword evidence="2" id="KW-0378">Hydrolase</keyword>
<dbReference type="InterPro" id="IPR002562">
    <property type="entry name" value="3'-5'_exonuclease_dom"/>
</dbReference>
<reference evidence="2 3" key="2">
    <citation type="journal article" date="2013" name="PLoS ONE">
        <title>Whole genome mapping and re-organization of the nuclear and mitochondrial genomes of Babesia microti isolates.</title>
        <authorList>
            <person name="Cornillot E."/>
            <person name="Dassouli A."/>
            <person name="Garg A."/>
            <person name="Pachikara N."/>
            <person name="Randazzo S."/>
            <person name="Depoix D."/>
            <person name="Carcy B."/>
            <person name="Delbecq S."/>
            <person name="Frutos R."/>
            <person name="Silva J.C."/>
            <person name="Sutton R."/>
            <person name="Krause P.J."/>
            <person name="Mamoun C.B."/>
        </authorList>
    </citation>
    <scope>NUCLEOTIDE SEQUENCE [LARGE SCALE GENOMIC DNA]</scope>
    <source>
        <strain evidence="2 3">RI</strain>
    </source>
</reference>
<sequence>MFNRHRWPIYAYETLSTVIPRLCINGNPYTVVANVLFHCSDTIIDHNVDTSILHSMRQMFHDEYYKSLVTIYSNPFTAKNGCAEYVFSPLNTNIVQKVSPRIRNVPLKRLKSLLHESLYNFGLFNTTHKERVDINGLLRAVGLQDYFDVIDLLRLNHKLRTLTSNNVDAILDYHMGIGQNGRTKSIKFVMKLINANTNLDTLINRSNWSLERILYEVTKAECYVSFDTFINSLQYQRLLLQTREFLESTDKNTGLLRSIWGYCMRDFLLGKLKPPEPIKISKINSGINSITDNDMTDKNNCIKWDPYRNCFIIYLIDNCIAIRNRSFCYIDSIACLNESFDYLHKMCNTKRMHIVSKSGNLKSMKPDELLKITTKLSLNVEYSIKRTQKSTVVKPSLLSITVNAKDKIDTNDFKIYVIDLFNDDPLYIQSLHNLLDWILSSPFLIKLGHNIDEHIQYLVYHLESISTFSKLTNIYDIRTPRSLLIPEDKSTNNGLNPKIAEWSYETYSLNRMISSLLGINISTITNWDLRPLSQMNLQYATLRSCSVLDIDNLLIQNGWNYDTSSDELYNFLITHHGCKYPN</sequence>
<dbReference type="Gene3D" id="3.30.420.10">
    <property type="entry name" value="Ribonuclease H-like superfamily/Ribonuclease H"/>
    <property type="match status" value="1"/>
</dbReference>
<dbReference type="InterPro" id="IPR036397">
    <property type="entry name" value="RNaseH_sf"/>
</dbReference>
<reference evidence="2 3" key="3">
    <citation type="journal article" date="2016" name="Sci. Rep.">
        <title>Genome-wide diversity and gene expression profiling of Babesia microti isolates identify polymorphic genes that mediate host-pathogen interactions.</title>
        <authorList>
            <person name="Silva J.C."/>
            <person name="Cornillot E."/>
            <person name="McCracken C."/>
            <person name="Usmani-Brown S."/>
            <person name="Dwivedi A."/>
            <person name="Ifeonu O.O."/>
            <person name="Crabtree J."/>
            <person name="Gotia H.T."/>
            <person name="Virji A.Z."/>
            <person name="Reynes C."/>
            <person name="Colinge J."/>
            <person name="Kumar V."/>
            <person name="Lawres L."/>
            <person name="Pazzi J.E."/>
            <person name="Pablo J.V."/>
            <person name="Hung C."/>
            <person name="Brancato J."/>
            <person name="Kumari P."/>
            <person name="Orvis J."/>
            <person name="Tretina K."/>
            <person name="Chibucos M."/>
            <person name="Ott S."/>
            <person name="Sadzewicz L."/>
            <person name="Sengamalay N."/>
            <person name="Shetty A.C."/>
            <person name="Su Q."/>
            <person name="Tallon L."/>
            <person name="Fraser C.M."/>
            <person name="Frutos R."/>
            <person name="Molina D.M."/>
            <person name="Krause P.J."/>
            <person name="Ben Mamoun C."/>
        </authorList>
    </citation>
    <scope>NUCLEOTIDE SEQUENCE [LARGE SCALE GENOMIC DNA]</scope>
    <source>
        <strain evidence="2 3">RI</strain>
    </source>
</reference>
<gene>
    <name evidence="2" type="ORF">BMR1_03g03700</name>
</gene>
<reference evidence="2 3" key="1">
    <citation type="journal article" date="2012" name="Nucleic Acids Res.">
        <title>Sequencing of the smallest Apicomplexan genome from the human pathogen Babesia microti.</title>
        <authorList>
            <person name="Cornillot E."/>
            <person name="Hadj-Kaddour K."/>
            <person name="Dassouli A."/>
            <person name="Noel B."/>
            <person name="Ranwez V."/>
            <person name="Vacherie B."/>
            <person name="Augagneur Y."/>
            <person name="Bres V."/>
            <person name="Duclos A."/>
            <person name="Randazzo S."/>
            <person name="Carcy B."/>
            <person name="Debierre-Grockiego F."/>
            <person name="Delbecq S."/>
            <person name="Moubri-Menage K."/>
            <person name="Shams-Eldin H."/>
            <person name="Usmani-Brown S."/>
            <person name="Bringaud F."/>
            <person name="Wincker P."/>
            <person name="Vivares C.P."/>
            <person name="Schwarz R.T."/>
            <person name="Schetters T.P."/>
            <person name="Krause P.J."/>
            <person name="Gorenflot A."/>
            <person name="Berry V."/>
            <person name="Barbe V."/>
            <person name="Ben Mamoun C."/>
        </authorList>
    </citation>
    <scope>NUCLEOTIDE SEQUENCE [LARGE SCALE GENOMIC DNA]</scope>
    <source>
        <strain evidence="2 3">RI</strain>
    </source>
</reference>
<organism evidence="2 3">
    <name type="scientific">Babesia microti (strain RI)</name>
    <dbReference type="NCBI Taxonomy" id="1133968"/>
    <lineage>
        <taxon>Eukaryota</taxon>
        <taxon>Sar</taxon>
        <taxon>Alveolata</taxon>
        <taxon>Apicomplexa</taxon>
        <taxon>Aconoidasida</taxon>
        <taxon>Piroplasmida</taxon>
        <taxon>Babesiidae</taxon>
        <taxon>Babesia</taxon>
    </lineage>
</organism>
<dbReference type="GO" id="GO:0006139">
    <property type="term" value="P:nucleobase-containing compound metabolic process"/>
    <property type="evidence" value="ECO:0007669"/>
    <property type="project" value="InterPro"/>
</dbReference>
<keyword evidence="2" id="KW-0540">Nuclease</keyword>
<name>A0A0K3AS89_BABMR</name>
<dbReference type="OrthoDB" id="10261556at2759"/>
<dbReference type="OMA" id="SFFKWLL"/>
<dbReference type="GO" id="GO:0003676">
    <property type="term" value="F:nucleic acid binding"/>
    <property type="evidence" value="ECO:0007669"/>
    <property type="project" value="InterPro"/>
</dbReference>
<dbReference type="InterPro" id="IPR012337">
    <property type="entry name" value="RNaseH-like_sf"/>
</dbReference>
<dbReference type="EMBL" id="LN871598">
    <property type="protein sequence ID" value="CTQ41340.1"/>
    <property type="molecule type" value="Genomic_DNA"/>
</dbReference>
<accession>A0A0K3AS89</accession>
<evidence type="ECO:0000313" key="2">
    <source>
        <dbReference type="EMBL" id="CTQ41340.1"/>
    </source>
</evidence>
<evidence type="ECO:0000313" key="3">
    <source>
        <dbReference type="Proteomes" id="UP000002899"/>
    </source>
</evidence>